<organism evidence="2 3">
    <name type="scientific">Mycena indigotica</name>
    <dbReference type="NCBI Taxonomy" id="2126181"/>
    <lineage>
        <taxon>Eukaryota</taxon>
        <taxon>Fungi</taxon>
        <taxon>Dikarya</taxon>
        <taxon>Basidiomycota</taxon>
        <taxon>Agaricomycotina</taxon>
        <taxon>Agaricomycetes</taxon>
        <taxon>Agaricomycetidae</taxon>
        <taxon>Agaricales</taxon>
        <taxon>Marasmiineae</taxon>
        <taxon>Mycenaceae</taxon>
        <taxon>Mycena</taxon>
    </lineage>
</organism>
<dbReference type="InterPro" id="IPR027417">
    <property type="entry name" value="P-loop_NTPase"/>
</dbReference>
<evidence type="ECO:0000256" key="1">
    <source>
        <dbReference type="SAM" id="MobiDB-lite"/>
    </source>
</evidence>
<sequence>MISWLSRHRPRRRKESAPKPEPAVSTTHSPAVFRRNPRRKDTDATLVDDDSSECSSPRSSRSFFDKRSASPTLFDSPPPSPLNDPKELPHSDDPTTWKKLEQQSRFFGPVTIGNEPQTPTPRSRLGKLASATAHSIGAVLQASVVIGEASNLPYLKGLAGIILLVSNTVQATEDNKEDCIRLSKMVLDIATIAARGLDAEQYNQGLQSVDRACDRIRQALDRSSKRSYARRFLESINERELLVQCEKELQHCLDVFQVRFHISAAAAVSRRETLDEKFLNDVEEVVRPVKDVLNEQSVWVDEPESIATEFAHDSADHIPPASQIFYGRDAELATLLDLFAPSSNNPFKAPSLSATNALLGQPGSGKTALALQLVHHPRIVERFAQRRAWVGCEGAACAEDIVKRLANHLGIDSPSRTAVLNSLGQGERPWLVVFDDLDDAWDTDSPELKLSVEGLITDISTLPQVSVVLTLCGTQRPLGPVYSKPPIPPLGSIDACSGRELFYEISGLDGEPQTDELLALVGCHPFATTFLAQQAQFEPVDFLLERFRETPIVDALDTRIRKTLTSSRIGECPAALEVLRLLVRTQLQTGPVKKAELGKVVVAAGLNLPTAMVNKCLSALHKTCLVVLVDESTVKVPEIVCNHLEWSAS</sequence>
<dbReference type="CDD" id="cd21037">
    <property type="entry name" value="MLKL_NTD"/>
    <property type="match status" value="1"/>
</dbReference>
<reference evidence="2" key="1">
    <citation type="submission" date="2020-05" db="EMBL/GenBank/DDBJ databases">
        <title>Mycena genomes resolve the evolution of fungal bioluminescence.</title>
        <authorList>
            <person name="Tsai I.J."/>
        </authorList>
    </citation>
    <scope>NUCLEOTIDE SEQUENCE</scope>
    <source>
        <strain evidence="2">171206Taipei</strain>
    </source>
</reference>
<feature type="compositionally biased region" description="Low complexity" evidence="1">
    <location>
        <begin position="53"/>
        <end position="62"/>
    </location>
</feature>
<dbReference type="Gene3D" id="1.20.930.20">
    <property type="entry name" value="Adaptor protein Cbl, N-terminal domain"/>
    <property type="match status" value="1"/>
</dbReference>
<dbReference type="EMBL" id="JACAZF010000006">
    <property type="protein sequence ID" value="KAF7301195.1"/>
    <property type="molecule type" value="Genomic_DNA"/>
</dbReference>
<dbReference type="OrthoDB" id="1534087at2759"/>
<dbReference type="Proteomes" id="UP000636479">
    <property type="component" value="Unassembled WGS sequence"/>
</dbReference>
<keyword evidence="3" id="KW-1185">Reference proteome</keyword>
<accession>A0A8H6SNR7</accession>
<gene>
    <name evidence="2" type="ORF">MIND_00684100</name>
</gene>
<feature type="compositionally biased region" description="Basic and acidic residues" evidence="1">
    <location>
        <begin position="84"/>
        <end position="95"/>
    </location>
</feature>
<evidence type="ECO:0000313" key="3">
    <source>
        <dbReference type="Proteomes" id="UP000636479"/>
    </source>
</evidence>
<protein>
    <submittedName>
        <fullName evidence="2">Uncharacterized protein</fullName>
    </submittedName>
</protein>
<dbReference type="Gene3D" id="3.40.50.300">
    <property type="entry name" value="P-loop containing nucleotide triphosphate hydrolases"/>
    <property type="match status" value="1"/>
</dbReference>
<dbReference type="GeneID" id="59346067"/>
<dbReference type="InterPro" id="IPR036537">
    <property type="entry name" value="Adaptor_Cbl_N_dom_sf"/>
</dbReference>
<dbReference type="RefSeq" id="XP_037219195.1">
    <property type="nucleotide sequence ID" value="XM_037363551.1"/>
</dbReference>
<comment type="caution">
    <text evidence="2">The sequence shown here is derived from an EMBL/GenBank/DDBJ whole genome shotgun (WGS) entry which is preliminary data.</text>
</comment>
<dbReference type="SUPFAM" id="SSF52540">
    <property type="entry name" value="P-loop containing nucleoside triphosphate hydrolases"/>
    <property type="match status" value="1"/>
</dbReference>
<evidence type="ECO:0000313" key="2">
    <source>
        <dbReference type="EMBL" id="KAF7301195.1"/>
    </source>
</evidence>
<dbReference type="InterPro" id="IPR059179">
    <property type="entry name" value="MLKL-like_MCAfunc"/>
</dbReference>
<dbReference type="GO" id="GO:0007166">
    <property type="term" value="P:cell surface receptor signaling pathway"/>
    <property type="evidence" value="ECO:0007669"/>
    <property type="project" value="InterPro"/>
</dbReference>
<feature type="compositionally biased region" description="Basic residues" evidence="1">
    <location>
        <begin position="1"/>
        <end position="14"/>
    </location>
</feature>
<dbReference type="AlphaFoldDB" id="A0A8H6SNR7"/>
<name>A0A8H6SNR7_9AGAR</name>
<proteinExistence type="predicted"/>
<feature type="region of interest" description="Disordered" evidence="1">
    <location>
        <begin position="1"/>
        <end position="95"/>
    </location>
</feature>